<dbReference type="InterPro" id="IPR036390">
    <property type="entry name" value="WH_DNA-bd_sf"/>
</dbReference>
<dbReference type="eggNOG" id="COG1846">
    <property type="taxonomic scope" value="Bacteria"/>
</dbReference>
<dbReference type="STRING" id="1123269.NX02_23440"/>
<dbReference type="KEGG" id="ssan:NX02_23440"/>
<dbReference type="Gene3D" id="1.10.10.10">
    <property type="entry name" value="Winged helix-like DNA-binding domain superfamily/Winged helix DNA-binding domain"/>
    <property type="match status" value="1"/>
</dbReference>
<protein>
    <recommendedName>
        <fullName evidence="1">HTH marR-type domain-containing protein</fullName>
    </recommendedName>
</protein>
<dbReference type="AlphaFoldDB" id="W0AJ26"/>
<evidence type="ECO:0000313" key="3">
    <source>
        <dbReference type="Proteomes" id="UP000018851"/>
    </source>
</evidence>
<reference evidence="2 3" key="1">
    <citation type="submission" date="2013-07" db="EMBL/GenBank/DDBJ databases">
        <title>Completed genome of Sphingomonas sanxanigenens NX02.</title>
        <authorList>
            <person name="Ma T."/>
            <person name="Huang H."/>
            <person name="Wu M."/>
            <person name="Li X."/>
            <person name="Li G."/>
        </authorList>
    </citation>
    <scope>NUCLEOTIDE SEQUENCE [LARGE SCALE GENOMIC DNA]</scope>
    <source>
        <strain evidence="2 3">NX02</strain>
    </source>
</reference>
<dbReference type="InterPro" id="IPR000835">
    <property type="entry name" value="HTH_MarR-typ"/>
</dbReference>
<dbReference type="Proteomes" id="UP000018851">
    <property type="component" value="Chromosome"/>
</dbReference>
<evidence type="ECO:0000313" key="2">
    <source>
        <dbReference type="EMBL" id="AHE56303.1"/>
    </source>
</evidence>
<keyword evidence="3" id="KW-1185">Reference proteome</keyword>
<dbReference type="PATRIC" id="fig|1123269.5.peg.4589"/>
<gene>
    <name evidence="2" type="ORF">NX02_23440</name>
</gene>
<feature type="domain" description="HTH marR-type" evidence="1">
    <location>
        <begin position="74"/>
        <end position="112"/>
    </location>
</feature>
<proteinExistence type="predicted"/>
<name>W0AJ26_9SPHN</name>
<organism evidence="2 3">
    <name type="scientific">Sphingomonas sanxanigenens DSM 19645 = NX02</name>
    <dbReference type="NCBI Taxonomy" id="1123269"/>
    <lineage>
        <taxon>Bacteria</taxon>
        <taxon>Pseudomonadati</taxon>
        <taxon>Pseudomonadota</taxon>
        <taxon>Alphaproteobacteria</taxon>
        <taxon>Sphingomonadales</taxon>
        <taxon>Sphingomonadaceae</taxon>
        <taxon>Sphingomonas</taxon>
    </lineage>
</organism>
<evidence type="ECO:0000259" key="1">
    <source>
        <dbReference type="Pfam" id="PF13463"/>
    </source>
</evidence>
<dbReference type="Pfam" id="PF13463">
    <property type="entry name" value="HTH_27"/>
    <property type="match status" value="1"/>
</dbReference>
<dbReference type="SUPFAM" id="SSF46785">
    <property type="entry name" value="Winged helix' DNA-binding domain"/>
    <property type="match status" value="1"/>
</dbReference>
<dbReference type="InterPro" id="IPR036388">
    <property type="entry name" value="WH-like_DNA-bd_sf"/>
</dbReference>
<dbReference type="EMBL" id="CP006644">
    <property type="protein sequence ID" value="AHE56303.1"/>
    <property type="molecule type" value="Genomic_DNA"/>
</dbReference>
<sequence>MIRQPIMRSAIKVDSERAAYVRAAQAIIRVRDLRDRIIGGHGQFADPAWDLLLDLYVATVEDRPLAVGDACVGARVPQTTALRWIDQLERLGKVKRTADPSDRRRTLVSLTDAQLSLMDRFFRSAADAVGSFGGDNANFSSSSPNGR</sequence>
<dbReference type="GO" id="GO:0003700">
    <property type="term" value="F:DNA-binding transcription factor activity"/>
    <property type="evidence" value="ECO:0007669"/>
    <property type="project" value="InterPro"/>
</dbReference>
<dbReference type="HOGENOM" id="CLU_1766849_0_0_5"/>
<accession>W0AJ26</accession>